<evidence type="ECO:0000259" key="2">
    <source>
        <dbReference type="Pfam" id="PF13476"/>
    </source>
</evidence>
<sequence length="629" mass="71617">MSRSKLFINRFAVYGLGKFVYDQSFHTGVNIIRGENGTGKSTIMDLISYALGAEITDWTTEQLKCDYIMAELSINGHIATVKRNITPTGQERALFFDGDMTHAFATEEGWNKFSMRRNQDTHSFSQHLFELLNLPRHQTDDSKNLTMHQILRVMYVDQLSATNKLLKEETKFDNITTRRAIGEYLLGIDTLEAYNLRQDLIEANKTFEKVNAELNAIYRMFGHDETLINLKSLHSEINKVKADIAELEKKRQQVKSTPTEQVSNDVALKIKSLVKGIDNLAQELTTLHSKRDAIAAELRETSAFLKSLEYRKDSLAQSQVTYSSLGSVTFKYCPSCLEPLAASEEDSCCLCKSPKQHNDKDFAYSQLFNELNFQIKESQKLINSFQADVALIESKFPYVKQKLLASKAELNSINVSNDEKDAILQNLSTEIGFCQSQIISLEEKKEQVSKVDVLQNKKAKAQKRITDIQAKLEKITVLQENRYVSVYESIESKAKDLLMLDGGYEIAFEEPEEIIFDFAKDKMFVNGRSKFSASSMVVMKNSIRFSIFSHSADDTYARLPNLILMDNIEDKGMREERSQNFQRHMVNVCGSIDNEFQLIYTTSMIADELEGTTMCVGPFYPKGTHTLEL</sequence>
<comment type="caution">
    <text evidence="3">The sequence shown here is derived from an EMBL/GenBank/DDBJ whole genome shotgun (WGS) entry which is preliminary data.</text>
</comment>
<dbReference type="GO" id="GO:0006302">
    <property type="term" value="P:double-strand break repair"/>
    <property type="evidence" value="ECO:0007669"/>
    <property type="project" value="InterPro"/>
</dbReference>
<protein>
    <recommendedName>
        <fullName evidence="2">Rad50/SbcC-type AAA domain-containing protein</fullName>
    </recommendedName>
</protein>
<keyword evidence="1" id="KW-0175">Coiled coil</keyword>
<evidence type="ECO:0000256" key="1">
    <source>
        <dbReference type="SAM" id="Coils"/>
    </source>
</evidence>
<feature type="coiled-coil region" evidence="1">
    <location>
        <begin position="230"/>
        <end position="257"/>
    </location>
</feature>
<dbReference type="SUPFAM" id="SSF52540">
    <property type="entry name" value="P-loop containing nucleoside triphosphate hydrolases"/>
    <property type="match status" value="1"/>
</dbReference>
<reference evidence="4" key="1">
    <citation type="submission" date="2016-07" db="EMBL/GenBank/DDBJ databases">
        <title>Nontailed viruses are major unrecognized killers of bacteria in the ocean.</title>
        <authorList>
            <person name="Kauffman K."/>
            <person name="Hussain F."/>
            <person name="Yang J."/>
            <person name="Arevalo P."/>
            <person name="Brown J."/>
            <person name="Cutler M."/>
            <person name="Kelly L."/>
            <person name="Polz M.F."/>
        </authorList>
    </citation>
    <scope>NUCLEOTIDE SEQUENCE [LARGE SCALE GENOMIC DNA]</scope>
    <source>
        <strain evidence="4">10N.261.45.A10</strain>
    </source>
</reference>
<dbReference type="AlphaFoldDB" id="A0A2N7LFN8"/>
<feature type="domain" description="Rad50/SbcC-type AAA" evidence="2">
    <location>
        <begin position="24"/>
        <end position="250"/>
    </location>
</feature>
<dbReference type="Gene3D" id="3.40.50.300">
    <property type="entry name" value="P-loop containing nucleotide triphosphate hydrolases"/>
    <property type="match status" value="1"/>
</dbReference>
<dbReference type="PANTHER" id="PTHR32114">
    <property type="entry name" value="ABC TRANSPORTER ABCH.3"/>
    <property type="match status" value="1"/>
</dbReference>
<proteinExistence type="predicted"/>
<organism evidence="3 4">
    <name type="scientific">Enterovibrio norvegicus</name>
    <dbReference type="NCBI Taxonomy" id="188144"/>
    <lineage>
        <taxon>Bacteria</taxon>
        <taxon>Pseudomonadati</taxon>
        <taxon>Pseudomonadota</taxon>
        <taxon>Gammaproteobacteria</taxon>
        <taxon>Vibrionales</taxon>
        <taxon>Vibrionaceae</taxon>
        <taxon>Enterovibrio</taxon>
    </lineage>
</organism>
<dbReference type="InterPro" id="IPR038729">
    <property type="entry name" value="Rad50/SbcC_AAA"/>
</dbReference>
<evidence type="ECO:0000313" key="4">
    <source>
        <dbReference type="Proteomes" id="UP000235387"/>
    </source>
</evidence>
<evidence type="ECO:0000313" key="3">
    <source>
        <dbReference type="EMBL" id="PMN94278.1"/>
    </source>
</evidence>
<dbReference type="InterPro" id="IPR027417">
    <property type="entry name" value="P-loop_NTPase"/>
</dbReference>
<accession>A0A2N7LFN8</accession>
<dbReference type="Proteomes" id="UP000235387">
    <property type="component" value="Unassembled WGS sequence"/>
</dbReference>
<gene>
    <name evidence="3" type="ORF">BCT23_10555</name>
</gene>
<dbReference type="Pfam" id="PF13476">
    <property type="entry name" value="AAA_23"/>
    <property type="match status" value="1"/>
</dbReference>
<name>A0A2N7LFN8_9GAMM</name>
<dbReference type="GO" id="GO:0016887">
    <property type="term" value="F:ATP hydrolysis activity"/>
    <property type="evidence" value="ECO:0007669"/>
    <property type="project" value="InterPro"/>
</dbReference>
<dbReference type="EMBL" id="MDAL01000008">
    <property type="protein sequence ID" value="PMN94278.1"/>
    <property type="molecule type" value="Genomic_DNA"/>
</dbReference>
<dbReference type="RefSeq" id="WP_102390234.1">
    <property type="nucleotide sequence ID" value="NZ_MDAL01000008.1"/>
</dbReference>
<dbReference type="PANTHER" id="PTHR32114:SF2">
    <property type="entry name" value="ABC TRANSPORTER ABCH.3"/>
    <property type="match status" value="1"/>
</dbReference>
<feature type="coiled-coil region" evidence="1">
    <location>
        <begin position="424"/>
        <end position="471"/>
    </location>
</feature>